<dbReference type="Proteomes" id="UP000886595">
    <property type="component" value="Unassembled WGS sequence"/>
</dbReference>
<evidence type="ECO:0000313" key="2">
    <source>
        <dbReference type="Proteomes" id="UP000886595"/>
    </source>
</evidence>
<keyword evidence="2" id="KW-1185">Reference proteome</keyword>
<name>A0A8X7P3M8_BRACI</name>
<accession>A0A8X7P3M8</accession>
<sequence length="102" mass="11608">MKEMESKTILSWWHDDEPKKKKPALVKKNVMGSPSLMSLAFKKKHWLGALCLPNSKPGATPPDQAQIQNLLGYKARVTRNRKPPVRTAAWLRTKLADTLTRM</sequence>
<reference evidence="1 2" key="1">
    <citation type="submission" date="2020-02" db="EMBL/GenBank/DDBJ databases">
        <authorList>
            <person name="Ma Q."/>
            <person name="Huang Y."/>
            <person name="Song X."/>
            <person name="Pei D."/>
        </authorList>
    </citation>
    <scope>NUCLEOTIDE SEQUENCE [LARGE SCALE GENOMIC DNA]</scope>
    <source>
        <strain evidence="1">Sxm20200214</strain>
        <tissue evidence="1">Leaf</tissue>
    </source>
</reference>
<comment type="caution">
    <text evidence="1">The sequence shown here is derived from an EMBL/GenBank/DDBJ whole genome shotgun (WGS) entry which is preliminary data.</text>
</comment>
<dbReference type="EMBL" id="JAAMPC010000188">
    <property type="protein sequence ID" value="KAG2243513.1"/>
    <property type="molecule type" value="Genomic_DNA"/>
</dbReference>
<organism evidence="1 2">
    <name type="scientific">Brassica carinata</name>
    <name type="common">Ethiopian mustard</name>
    <name type="synonym">Abyssinian cabbage</name>
    <dbReference type="NCBI Taxonomy" id="52824"/>
    <lineage>
        <taxon>Eukaryota</taxon>
        <taxon>Viridiplantae</taxon>
        <taxon>Streptophyta</taxon>
        <taxon>Embryophyta</taxon>
        <taxon>Tracheophyta</taxon>
        <taxon>Spermatophyta</taxon>
        <taxon>Magnoliopsida</taxon>
        <taxon>eudicotyledons</taxon>
        <taxon>Gunneridae</taxon>
        <taxon>Pentapetalae</taxon>
        <taxon>rosids</taxon>
        <taxon>malvids</taxon>
        <taxon>Brassicales</taxon>
        <taxon>Brassicaceae</taxon>
        <taxon>Brassiceae</taxon>
        <taxon>Brassica</taxon>
    </lineage>
</organism>
<proteinExistence type="predicted"/>
<gene>
    <name evidence="1" type="ORF">Bca52824_094643</name>
</gene>
<evidence type="ECO:0000313" key="1">
    <source>
        <dbReference type="EMBL" id="KAG2243513.1"/>
    </source>
</evidence>
<protein>
    <submittedName>
        <fullName evidence="1">Uncharacterized protein</fullName>
    </submittedName>
</protein>
<dbReference type="AlphaFoldDB" id="A0A8X7P3M8"/>